<gene>
    <name evidence="4" type="ORF">B0T16DRAFT_460384</name>
</gene>
<feature type="chain" id="PRO_5041208873" evidence="2">
    <location>
        <begin position="29"/>
        <end position="1091"/>
    </location>
</feature>
<dbReference type="InterPro" id="IPR024983">
    <property type="entry name" value="CHAT_dom"/>
</dbReference>
<dbReference type="Gene3D" id="1.25.40.10">
    <property type="entry name" value="Tetratricopeptide repeat domain"/>
    <property type="match status" value="2"/>
</dbReference>
<dbReference type="AlphaFoldDB" id="A0AA40CMD6"/>
<organism evidence="4 5">
    <name type="scientific">Cercophora newfieldiana</name>
    <dbReference type="NCBI Taxonomy" id="92897"/>
    <lineage>
        <taxon>Eukaryota</taxon>
        <taxon>Fungi</taxon>
        <taxon>Dikarya</taxon>
        <taxon>Ascomycota</taxon>
        <taxon>Pezizomycotina</taxon>
        <taxon>Sordariomycetes</taxon>
        <taxon>Sordariomycetidae</taxon>
        <taxon>Sordariales</taxon>
        <taxon>Lasiosphaeriaceae</taxon>
        <taxon>Cercophora</taxon>
    </lineage>
</organism>
<reference evidence="4" key="1">
    <citation type="submission" date="2023-06" db="EMBL/GenBank/DDBJ databases">
        <title>Genome-scale phylogeny and comparative genomics of the fungal order Sordariales.</title>
        <authorList>
            <consortium name="Lawrence Berkeley National Laboratory"/>
            <person name="Hensen N."/>
            <person name="Bonometti L."/>
            <person name="Westerberg I."/>
            <person name="Brannstrom I.O."/>
            <person name="Guillou S."/>
            <person name="Cros-Aarteil S."/>
            <person name="Calhoun S."/>
            <person name="Haridas S."/>
            <person name="Kuo A."/>
            <person name="Mondo S."/>
            <person name="Pangilinan J."/>
            <person name="Riley R."/>
            <person name="Labutti K."/>
            <person name="Andreopoulos B."/>
            <person name="Lipzen A."/>
            <person name="Chen C."/>
            <person name="Yanf M."/>
            <person name="Daum C."/>
            <person name="Ng V."/>
            <person name="Clum A."/>
            <person name="Steindorff A."/>
            <person name="Ohm R."/>
            <person name="Martin F."/>
            <person name="Silar P."/>
            <person name="Natvig D."/>
            <person name="Lalanne C."/>
            <person name="Gautier V."/>
            <person name="Ament-Velasquez S.L."/>
            <person name="Kruys A."/>
            <person name="Hutchinson M.I."/>
            <person name="Powell A.J."/>
            <person name="Barry K."/>
            <person name="Miller A.N."/>
            <person name="Grigoriev I.V."/>
            <person name="Debuchy R."/>
            <person name="Gladieux P."/>
            <person name="Thoren M.H."/>
            <person name="Johannesson H."/>
        </authorList>
    </citation>
    <scope>NUCLEOTIDE SEQUENCE</scope>
    <source>
        <strain evidence="4">SMH2532-1</strain>
    </source>
</reference>
<dbReference type="EMBL" id="JAULSV010000005">
    <property type="protein sequence ID" value="KAK0644316.1"/>
    <property type="molecule type" value="Genomic_DNA"/>
</dbReference>
<comment type="caution">
    <text evidence="4">The sequence shown here is derived from an EMBL/GenBank/DDBJ whole genome shotgun (WGS) entry which is preliminary data.</text>
</comment>
<accession>A0AA40CMD6</accession>
<evidence type="ECO:0000256" key="2">
    <source>
        <dbReference type="SAM" id="SignalP"/>
    </source>
</evidence>
<evidence type="ECO:0000259" key="3">
    <source>
        <dbReference type="Pfam" id="PF12770"/>
    </source>
</evidence>
<keyword evidence="5" id="KW-1185">Reference proteome</keyword>
<name>A0AA40CMD6_9PEZI</name>
<dbReference type="PANTHER" id="PTHR19959">
    <property type="entry name" value="KINESIN LIGHT CHAIN"/>
    <property type="match status" value="1"/>
</dbReference>
<keyword evidence="2" id="KW-0732">Signal</keyword>
<feature type="domain" description="CHAT" evidence="3">
    <location>
        <begin position="749"/>
        <end position="1041"/>
    </location>
</feature>
<feature type="compositionally biased region" description="Basic and acidic residues" evidence="1">
    <location>
        <begin position="654"/>
        <end position="663"/>
    </location>
</feature>
<dbReference type="PANTHER" id="PTHR19959:SF119">
    <property type="entry name" value="FUNGAL LIPASE-LIKE DOMAIN-CONTAINING PROTEIN"/>
    <property type="match status" value="1"/>
</dbReference>
<evidence type="ECO:0000313" key="4">
    <source>
        <dbReference type="EMBL" id="KAK0644316.1"/>
    </source>
</evidence>
<dbReference type="Proteomes" id="UP001174936">
    <property type="component" value="Unassembled WGS sequence"/>
</dbReference>
<proteinExistence type="predicted"/>
<dbReference type="InterPro" id="IPR011990">
    <property type="entry name" value="TPR-like_helical_dom_sf"/>
</dbReference>
<dbReference type="SUPFAM" id="SSF48452">
    <property type="entry name" value="TPR-like"/>
    <property type="match status" value="2"/>
</dbReference>
<feature type="signal peptide" evidence="2">
    <location>
        <begin position="1"/>
        <end position="28"/>
    </location>
</feature>
<protein>
    <submittedName>
        <fullName evidence="4">CHAT domain-containing protein</fullName>
    </submittedName>
</protein>
<feature type="region of interest" description="Disordered" evidence="1">
    <location>
        <begin position="624"/>
        <end position="663"/>
    </location>
</feature>
<dbReference type="Pfam" id="PF12770">
    <property type="entry name" value="CHAT"/>
    <property type="match status" value="1"/>
</dbReference>
<sequence>MMELILAGATFATVLTVFVSNSVPEATAARENTTDTVIEIPNDVPRARHALSAVQQGDPNHVLYMHNLAVQLGRRYKSIGAAADFEEASQIARDVIRLSPPDHPHSATFLLNLACLLRYRHERVHRLADLDEAIRYTRESLQVPAIPKQRAQVLAHLSLSLEARFKKGGLLTDIEEAVQMARDALAIFTESDSEQLLCMSRLPLLLFAQSDVSGTADTLEEALIRGYEAIDKLPSTHQARGPILTRLATAHHAEYQATGDLWALETAIKLRNDAKDLTRPNSPESTTIYHFLGLAYLNRFETTNSTTDLDAAMRTASLAAYGTPYGHPEKSERLAGLGRVYHEKHTRSGAPEDLETATKMYQAALDISQKDGSNTASLLGLLGRAHLDRHHVGAPGSCLELAIRLCQEAVDLTLPTQPDRALHLEMLGRAYQAKSRYATADLADSTLTTLLFQEALDATPPKHPKRAARLRILALHNLDKYKSSGADSDLEYAAMLLGEALGETSSSTRIRLLAGKELTSLLTRRQHWQKAHETAHRIIHMMCSLPPTSLGLSDKKFILSELDGFASDAAAIALAAGKSAFEALELLELGRDISAGSLSALYADISLLSQKHPEVATRYTKARDEVDRRAKSTETQIRQGSPPGRRPGQIFTTKESEAERRHKADRELENIIAEIRRLSGFQDFLLPPSEPAIKAAAHQGPLITINISSYRCDAILATQDAIQVLPLPSLTKSDLETRLKLNNLADLNTLSWLWHIIASPILTTLNYTTHPATQSKWPRVWWLPTGALSRFPLHAAGIHTTTTTTTTNPPSSVLDLVMSSYTTTIKTLLHNRALPTTHHPPSPSKAILLAMPTTPGQAPLPHAQREIASLTSLLLHHLPGLSPVKPAPLKEALMSELASPCTIFHFAGHGRTDAFDALESYLCLGETTTTAGRWNRDEKLKVGDLWKLNLREGLGSAPPPFLAYLSACGTGVIGEEGAVQEGVHLVGAFQAVGFRHVVGTLWEVSDEVCVDVAVGMYEGMVEGGWGDEAVCRGLHRAVRAAREKWLRGRSGGGGGSGSGNEMRKVVLCDEEDEGEGGEEELHWVPYVHFGV</sequence>
<evidence type="ECO:0000313" key="5">
    <source>
        <dbReference type="Proteomes" id="UP001174936"/>
    </source>
</evidence>
<evidence type="ECO:0000256" key="1">
    <source>
        <dbReference type="SAM" id="MobiDB-lite"/>
    </source>
</evidence>